<name>A0A246WQM4_9BURK</name>
<comment type="caution">
    <text evidence="3">The sequence shown here is derived from an EMBL/GenBank/DDBJ whole genome shotgun (WGS) entry which is preliminary data.</text>
</comment>
<organism evidence="3 4">
    <name type="scientific">Herbaspirillum robiniae</name>
    <dbReference type="NCBI Taxonomy" id="2014887"/>
    <lineage>
        <taxon>Bacteria</taxon>
        <taxon>Pseudomonadati</taxon>
        <taxon>Pseudomonadota</taxon>
        <taxon>Betaproteobacteria</taxon>
        <taxon>Burkholderiales</taxon>
        <taxon>Oxalobacteraceae</taxon>
        <taxon>Herbaspirillum</taxon>
    </lineage>
</organism>
<evidence type="ECO:0000313" key="3">
    <source>
        <dbReference type="EMBL" id="OWY28674.1"/>
    </source>
</evidence>
<dbReference type="GO" id="GO:0016787">
    <property type="term" value="F:hydrolase activity"/>
    <property type="evidence" value="ECO:0007669"/>
    <property type="project" value="UniProtKB-KW"/>
</dbReference>
<dbReference type="Gene3D" id="3.40.50.1820">
    <property type="entry name" value="alpha/beta hydrolase"/>
    <property type="match status" value="1"/>
</dbReference>
<dbReference type="PANTHER" id="PTHR48081">
    <property type="entry name" value="AB HYDROLASE SUPERFAMILY PROTEIN C4A8.06C"/>
    <property type="match status" value="1"/>
</dbReference>
<dbReference type="EMBL" id="NJGU01000006">
    <property type="protein sequence ID" value="OWY28674.1"/>
    <property type="molecule type" value="Genomic_DNA"/>
</dbReference>
<accession>A0A246WQM4</accession>
<dbReference type="InterPro" id="IPR049492">
    <property type="entry name" value="BD-FAE-like_dom"/>
</dbReference>
<dbReference type="AlphaFoldDB" id="A0A246WQM4"/>
<dbReference type="RefSeq" id="WP_088751201.1">
    <property type="nucleotide sequence ID" value="NZ_NJGU01000006.1"/>
</dbReference>
<proteinExistence type="predicted"/>
<evidence type="ECO:0000256" key="1">
    <source>
        <dbReference type="ARBA" id="ARBA00022801"/>
    </source>
</evidence>
<dbReference type="InterPro" id="IPR050300">
    <property type="entry name" value="GDXG_lipolytic_enzyme"/>
</dbReference>
<dbReference type="Proteomes" id="UP000197596">
    <property type="component" value="Unassembled WGS sequence"/>
</dbReference>
<gene>
    <name evidence="3" type="ORF">CEJ42_11835</name>
</gene>
<dbReference type="Pfam" id="PF20434">
    <property type="entry name" value="BD-FAE"/>
    <property type="match status" value="1"/>
</dbReference>
<reference evidence="3 4" key="1">
    <citation type="submission" date="2017-06" db="EMBL/GenBank/DDBJ databases">
        <title>Herbaspirillum phytohormonus sp. nov., isolated from the root nodule of Robinia pseudoacacia in lead-zinc mine.</title>
        <authorList>
            <person name="Fan M."/>
            <person name="Lin Y."/>
        </authorList>
    </citation>
    <scope>NUCLEOTIDE SEQUENCE [LARGE SCALE GENOMIC DNA]</scope>
    <source>
        <strain evidence="3 4">HZ10</strain>
    </source>
</reference>
<feature type="domain" description="BD-FAE-like" evidence="2">
    <location>
        <begin position="67"/>
        <end position="172"/>
    </location>
</feature>
<keyword evidence="1" id="KW-0378">Hydrolase</keyword>
<dbReference type="InterPro" id="IPR029058">
    <property type="entry name" value="AB_hydrolase_fold"/>
</dbReference>
<dbReference type="SUPFAM" id="SSF53474">
    <property type="entry name" value="alpha/beta-Hydrolases"/>
    <property type="match status" value="1"/>
</dbReference>
<evidence type="ECO:0000259" key="2">
    <source>
        <dbReference type="Pfam" id="PF20434"/>
    </source>
</evidence>
<evidence type="ECO:0000313" key="4">
    <source>
        <dbReference type="Proteomes" id="UP000197596"/>
    </source>
</evidence>
<protein>
    <submittedName>
        <fullName evidence="3">Lipase</fullName>
    </submittedName>
</protein>
<sequence length="306" mass="33572">MPHQVFPGLPAPAREQLLALGPVWRNDINRHRQAVVDIYSPLHAAQAADDVIVTRDIAYGEHERQRLDLYLPRGQAGQPRPIVMFVHGGAFLRGNMNANAQIYGNVLYYFARRGMIGINVEYRLAPQAPYPAGSLDVAAAVAWAREHAHEYGGDAQRLILVGHSAGGAHAAAYVADPALREQRRQGHGVAALVLISARLRADVHADNPNAAGVRAYWGEDAAQHEARSPVTYAANIDVPLMIAVAEHENPYLDVYGAELFWRVAQARAQAPRFVQVRHHNHTSIVAHMGTEDDMLGQQILDFIGTP</sequence>